<dbReference type="Proteomes" id="UP001054837">
    <property type="component" value="Unassembled WGS sequence"/>
</dbReference>
<dbReference type="EMBL" id="BPLQ01013598">
    <property type="protein sequence ID" value="GIY73303.1"/>
    <property type="molecule type" value="Genomic_DNA"/>
</dbReference>
<sequence>MNNAKIPHRTALARMEFAIARLDFFGFKGSTVLLVNPNFPPFTVLQGGKDGFSPPQEKYFFSFLHVPKEKIGDEANPSASKTAILCPIDLTPNSGINLSIMSTKGYLSLERKRFL</sequence>
<protein>
    <recommendedName>
        <fullName evidence="3">Ribosomal protein S2</fullName>
    </recommendedName>
</protein>
<accession>A0AAV4VTG4</accession>
<organism evidence="1 2">
    <name type="scientific">Caerostris darwini</name>
    <dbReference type="NCBI Taxonomy" id="1538125"/>
    <lineage>
        <taxon>Eukaryota</taxon>
        <taxon>Metazoa</taxon>
        <taxon>Ecdysozoa</taxon>
        <taxon>Arthropoda</taxon>
        <taxon>Chelicerata</taxon>
        <taxon>Arachnida</taxon>
        <taxon>Araneae</taxon>
        <taxon>Araneomorphae</taxon>
        <taxon>Entelegynae</taxon>
        <taxon>Araneoidea</taxon>
        <taxon>Araneidae</taxon>
        <taxon>Caerostris</taxon>
    </lineage>
</organism>
<gene>
    <name evidence="1" type="ORF">CDAR_530851</name>
</gene>
<evidence type="ECO:0008006" key="3">
    <source>
        <dbReference type="Google" id="ProtNLM"/>
    </source>
</evidence>
<proteinExistence type="predicted"/>
<name>A0AAV4VTG4_9ARAC</name>
<dbReference type="AlphaFoldDB" id="A0AAV4VTG4"/>
<evidence type="ECO:0000313" key="2">
    <source>
        <dbReference type="Proteomes" id="UP001054837"/>
    </source>
</evidence>
<reference evidence="1 2" key="1">
    <citation type="submission" date="2021-06" db="EMBL/GenBank/DDBJ databases">
        <title>Caerostris darwini draft genome.</title>
        <authorList>
            <person name="Kono N."/>
            <person name="Arakawa K."/>
        </authorList>
    </citation>
    <scope>NUCLEOTIDE SEQUENCE [LARGE SCALE GENOMIC DNA]</scope>
</reference>
<keyword evidence="2" id="KW-1185">Reference proteome</keyword>
<comment type="caution">
    <text evidence="1">The sequence shown here is derived from an EMBL/GenBank/DDBJ whole genome shotgun (WGS) entry which is preliminary data.</text>
</comment>
<evidence type="ECO:0000313" key="1">
    <source>
        <dbReference type="EMBL" id="GIY73303.1"/>
    </source>
</evidence>